<sequence length="267" mass="30139">MNTEHGGAHSEPGTVICLACWARAIREHHDLTRPKAEEATGVSWHYLKDIEYGRTIPGHEVLESLITGYRLNAAQTRLTRELCQPPARLPSVRELRKRISTRDRLQLLTRLDPSDVALAYLDPLWNILTANSTFFGLFPGAGAGAPHDNLALWSLPPAPEPSPAESVLIHPGREAHWFAGTLRGAFARYRDSPRVTSMYQQLSRNETFNHHWHNDIHVSHGRCNQQPLDLRDPVTDQPYTLNVQLTELTDVPEIRGLLAWPRTNDPL</sequence>
<comment type="caution">
    <text evidence="2">The sequence shown here is derived from an EMBL/GenBank/DDBJ whole genome shotgun (WGS) entry which is preliminary data.</text>
</comment>
<accession>A0ABW6RS81</accession>
<dbReference type="SUPFAM" id="SSF47413">
    <property type="entry name" value="lambda repressor-like DNA-binding domains"/>
    <property type="match status" value="1"/>
</dbReference>
<dbReference type="Pfam" id="PF13560">
    <property type="entry name" value="HTH_31"/>
    <property type="match status" value="1"/>
</dbReference>
<dbReference type="Gene3D" id="3.30.450.180">
    <property type="match status" value="1"/>
</dbReference>
<dbReference type="InterPro" id="IPR001387">
    <property type="entry name" value="Cro/C1-type_HTH"/>
</dbReference>
<dbReference type="CDD" id="cd00093">
    <property type="entry name" value="HTH_XRE"/>
    <property type="match status" value="1"/>
</dbReference>
<keyword evidence="3" id="KW-1185">Reference proteome</keyword>
<dbReference type="RefSeq" id="WP_387402541.1">
    <property type="nucleotide sequence ID" value="NZ_JBIAQY010000001.1"/>
</dbReference>
<evidence type="ECO:0000313" key="3">
    <source>
        <dbReference type="Proteomes" id="UP001601992"/>
    </source>
</evidence>
<dbReference type="InterPro" id="IPR010982">
    <property type="entry name" value="Lambda_DNA-bd_dom_sf"/>
</dbReference>
<organism evidence="2 3">
    <name type="scientific">Nocardia jiangxiensis</name>
    <dbReference type="NCBI Taxonomy" id="282685"/>
    <lineage>
        <taxon>Bacteria</taxon>
        <taxon>Bacillati</taxon>
        <taxon>Actinomycetota</taxon>
        <taxon>Actinomycetes</taxon>
        <taxon>Mycobacteriales</taxon>
        <taxon>Nocardiaceae</taxon>
        <taxon>Nocardia</taxon>
    </lineage>
</organism>
<dbReference type="Pfam" id="PF17765">
    <property type="entry name" value="MLTR_LBD"/>
    <property type="match status" value="1"/>
</dbReference>
<name>A0ABW6RS81_9NOCA</name>
<evidence type="ECO:0000313" key="2">
    <source>
        <dbReference type="EMBL" id="MFF3566867.1"/>
    </source>
</evidence>
<dbReference type="Gene3D" id="1.10.260.40">
    <property type="entry name" value="lambda repressor-like DNA-binding domains"/>
    <property type="match status" value="1"/>
</dbReference>
<evidence type="ECO:0000259" key="1">
    <source>
        <dbReference type="Pfam" id="PF17765"/>
    </source>
</evidence>
<gene>
    <name evidence="2" type="ORF">ACFYXQ_03700</name>
</gene>
<protein>
    <submittedName>
        <fullName evidence="2">Helix-turn-helix domain-containing protein</fullName>
    </submittedName>
</protein>
<reference evidence="2 3" key="1">
    <citation type="submission" date="2024-10" db="EMBL/GenBank/DDBJ databases">
        <title>The Natural Products Discovery Center: Release of the First 8490 Sequenced Strains for Exploring Actinobacteria Biosynthetic Diversity.</title>
        <authorList>
            <person name="Kalkreuter E."/>
            <person name="Kautsar S.A."/>
            <person name="Yang D."/>
            <person name="Bader C.D."/>
            <person name="Teijaro C.N."/>
            <person name="Fluegel L."/>
            <person name="Davis C.M."/>
            <person name="Simpson J.R."/>
            <person name="Lauterbach L."/>
            <person name="Steele A.D."/>
            <person name="Gui C."/>
            <person name="Meng S."/>
            <person name="Li G."/>
            <person name="Viehrig K."/>
            <person name="Ye F."/>
            <person name="Su P."/>
            <person name="Kiefer A.F."/>
            <person name="Nichols A."/>
            <person name="Cepeda A.J."/>
            <person name="Yan W."/>
            <person name="Fan B."/>
            <person name="Jiang Y."/>
            <person name="Adhikari A."/>
            <person name="Zheng C.-J."/>
            <person name="Schuster L."/>
            <person name="Cowan T.M."/>
            <person name="Smanski M.J."/>
            <person name="Chevrette M.G."/>
            <person name="De Carvalho L.P.S."/>
            <person name="Shen B."/>
        </authorList>
    </citation>
    <scope>NUCLEOTIDE SEQUENCE [LARGE SCALE GENOMIC DNA]</scope>
    <source>
        <strain evidence="2 3">NPDC002593</strain>
    </source>
</reference>
<dbReference type="Proteomes" id="UP001601992">
    <property type="component" value="Unassembled WGS sequence"/>
</dbReference>
<proteinExistence type="predicted"/>
<dbReference type="EMBL" id="JBIAQY010000001">
    <property type="protein sequence ID" value="MFF3566867.1"/>
    <property type="molecule type" value="Genomic_DNA"/>
</dbReference>
<dbReference type="InterPro" id="IPR041413">
    <property type="entry name" value="MLTR_LBD"/>
</dbReference>
<feature type="domain" description="MmyB-like transcription regulator ligand binding" evidence="1">
    <location>
        <begin position="106"/>
        <end position="215"/>
    </location>
</feature>